<keyword evidence="5 8" id="KW-1133">Transmembrane helix</keyword>
<keyword evidence="6 8" id="KW-0472">Membrane</keyword>
<dbReference type="PANTHER" id="PTHR33452">
    <property type="entry name" value="OXIDOREDUCTASE CATD-RELATED"/>
    <property type="match status" value="1"/>
</dbReference>
<protein>
    <submittedName>
        <fullName evidence="9">DoxX family protein</fullName>
    </submittedName>
</protein>
<dbReference type="GO" id="GO:0005886">
    <property type="term" value="C:plasma membrane"/>
    <property type="evidence" value="ECO:0007669"/>
    <property type="project" value="UniProtKB-SubCell"/>
</dbReference>
<dbReference type="KEGG" id="pbro:HOP40_15045"/>
<evidence type="ECO:0000313" key="9">
    <source>
        <dbReference type="EMBL" id="QJY46973.1"/>
    </source>
</evidence>
<keyword evidence="10" id="KW-1185">Reference proteome</keyword>
<evidence type="ECO:0000256" key="2">
    <source>
        <dbReference type="ARBA" id="ARBA00006679"/>
    </source>
</evidence>
<evidence type="ECO:0000256" key="3">
    <source>
        <dbReference type="ARBA" id="ARBA00022475"/>
    </source>
</evidence>
<comment type="similarity">
    <text evidence="2">Belongs to the DoxX family.</text>
</comment>
<evidence type="ECO:0000256" key="5">
    <source>
        <dbReference type="ARBA" id="ARBA00022989"/>
    </source>
</evidence>
<dbReference type="Proteomes" id="UP000505377">
    <property type="component" value="Chromosome"/>
</dbReference>
<dbReference type="InterPro" id="IPR051907">
    <property type="entry name" value="DoxX-like_oxidoreductase"/>
</dbReference>
<feature type="transmembrane region" description="Helical" evidence="8">
    <location>
        <begin position="174"/>
        <end position="194"/>
    </location>
</feature>
<evidence type="ECO:0000256" key="6">
    <source>
        <dbReference type="ARBA" id="ARBA00023136"/>
    </source>
</evidence>
<dbReference type="AlphaFoldDB" id="A0A6M6JIH5"/>
<dbReference type="Pfam" id="PF07681">
    <property type="entry name" value="DoxX"/>
    <property type="match status" value="1"/>
</dbReference>
<evidence type="ECO:0000313" key="10">
    <source>
        <dbReference type="Proteomes" id="UP000505377"/>
    </source>
</evidence>
<sequence>MSDQPTSVFTPGNFGEAEPTKTRPTRRPLEWNAGTDAGLLLLRFAIGGTFVAHGMQKVFGLWGGPGIGGFARELDGFGFRETLALSWATGITELVAGAFVVLGVGTPLAAAGLVAIMLNVVLLKLGAGGGFFATDPRGVELEAVLGLGAAALVLTGAGHVALERGRTWNRRPAPWGVLAMIIGVAAGLLVFFLLRSPVPVGP</sequence>
<dbReference type="InterPro" id="IPR032808">
    <property type="entry name" value="DoxX"/>
</dbReference>
<evidence type="ECO:0000256" key="7">
    <source>
        <dbReference type="SAM" id="MobiDB-lite"/>
    </source>
</evidence>
<evidence type="ECO:0000256" key="8">
    <source>
        <dbReference type="SAM" id="Phobius"/>
    </source>
</evidence>
<evidence type="ECO:0000256" key="1">
    <source>
        <dbReference type="ARBA" id="ARBA00004651"/>
    </source>
</evidence>
<keyword evidence="4 8" id="KW-0812">Transmembrane</keyword>
<feature type="compositionally biased region" description="Polar residues" evidence="7">
    <location>
        <begin position="1"/>
        <end position="10"/>
    </location>
</feature>
<evidence type="ECO:0000256" key="4">
    <source>
        <dbReference type="ARBA" id="ARBA00022692"/>
    </source>
</evidence>
<gene>
    <name evidence="9" type="ORF">HOP40_15045</name>
</gene>
<keyword evidence="3" id="KW-1003">Cell membrane</keyword>
<dbReference type="RefSeq" id="WP_172159006.1">
    <property type="nucleotide sequence ID" value="NZ_CP053564.1"/>
</dbReference>
<organism evidence="9 10">
    <name type="scientific">Pseudonocardia broussonetiae</name>
    <dbReference type="NCBI Taxonomy" id="2736640"/>
    <lineage>
        <taxon>Bacteria</taxon>
        <taxon>Bacillati</taxon>
        <taxon>Actinomycetota</taxon>
        <taxon>Actinomycetes</taxon>
        <taxon>Pseudonocardiales</taxon>
        <taxon>Pseudonocardiaceae</taxon>
        <taxon>Pseudonocardia</taxon>
    </lineage>
</organism>
<proteinExistence type="inferred from homology"/>
<name>A0A6M6JIH5_9PSEU</name>
<dbReference type="EMBL" id="CP053564">
    <property type="protein sequence ID" value="QJY46973.1"/>
    <property type="molecule type" value="Genomic_DNA"/>
</dbReference>
<feature type="region of interest" description="Disordered" evidence="7">
    <location>
        <begin position="1"/>
        <end position="29"/>
    </location>
</feature>
<comment type="subcellular location">
    <subcellularLocation>
        <location evidence="1">Cell membrane</location>
        <topology evidence="1">Multi-pass membrane protein</topology>
    </subcellularLocation>
</comment>
<feature type="transmembrane region" description="Helical" evidence="8">
    <location>
        <begin position="94"/>
        <end position="123"/>
    </location>
</feature>
<dbReference type="PANTHER" id="PTHR33452:SF1">
    <property type="entry name" value="INNER MEMBRANE PROTEIN YPHA-RELATED"/>
    <property type="match status" value="1"/>
</dbReference>
<reference evidence="9 10" key="1">
    <citation type="submission" date="2020-05" db="EMBL/GenBank/DDBJ databases">
        <authorList>
            <person name="Mo P."/>
        </authorList>
    </citation>
    <scope>NUCLEOTIDE SEQUENCE [LARGE SCALE GENOMIC DNA]</scope>
    <source>
        <strain evidence="9 10">Gen01</strain>
    </source>
</reference>
<feature type="transmembrane region" description="Helical" evidence="8">
    <location>
        <begin position="143"/>
        <end position="162"/>
    </location>
</feature>
<accession>A0A6M6JIH5</accession>